<name>A0A816D041_ADIRI</name>
<sequence length="174" mass="20416">MRRFDFFSDISDSNGSGGGLSDDSAALVVACLVQYSPRRKGQLIRAARLCSHVQDFNNERSNIEFTLLLNGYPPRFISYHFKKFFQQNNLSILMEKLDQVTYKNLHQHLINKSTHREHQKQQQTLNMNQYQYTNKKRIRVYQRPTVLQNFNTASYRVPSSLVPYRTVPSRLIII</sequence>
<organism evidence="2 3">
    <name type="scientific">Adineta ricciae</name>
    <name type="common">Rotifer</name>
    <dbReference type="NCBI Taxonomy" id="249248"/>
    <lineage>
        <taxon>Eukaryota</taxon>
        <taxon>Metazoa</taxon>
        <taxon>Spiralia</taxon>
        <taxon>Gnathifera</taxon>
        <taxon>Rotifera</taxon>
        <taxon>Eurotatoria</taxon>
        <taxon>Bdelloidea</taxon>
        <taxon>Adinetida</taxon>
        <taxon>Adinetidae</taxon>
        <taxon>Adineta</taxon>
    </lineage>
</organism>
<evidence type="ECO:0000313" key="3">
    <source>
        <dbReference type="Proteomes" id="UP000663828"/>
    </source>
</evidence>
<proteinExistence type="predicted"/>
<evidence type="ECO:0000313" key="2">
    <source>
        <dbReference type="EMBL" id="CAF1630775.1"/>
    </source>
</evidence>
<comment type="caution">
    <text evidence="2">The sequence shown here is derived from an EMBL/GenBank/DDBJ whole genome shotgun (WGS) entry which is preliminary data.</text>
</comment>
<gene>
    <name evidence="2" type="ORF">XAT740_LOCUS51614</name>
</gene>
<feature type="domain" description="Helix-turn-helix" evidence="1">
    <location>
        <begin position="40"/>
        <end position="82"/>
    </location>
</feature>
<protein>
    <recommendedName>
        <fullName evidence="1">Helix-turn-helix domain-containing protein</fullName>
    </recommendedName>
</protein>
<evidence type="ECO:0000259" key="1">
    <source>
        <dbReference type="Pfam" id="PF26215"/>
    </source>
</evidence>
<dbReference type="Pfam" id="PF26215">
    <property type="entry name" value="HTH_animal"/>
    <property type="match status" value="1"/>
</dbReference>
<accession>A0A816D041</accession>
<dbReference type="InterPro" id="IPR058912">
    <property type="entry name" value="HTH_animal"/>
</dbReference>
<dbReference type="EMBL" id="CAJNOR010008257">
    <property type="protein sequence ID" value="CAF1630775.1"/>
    <property type="molecule type" value="Genomic_DNA"/>
</dbReference>
<reference evidence="2" key="1">
    <citation type="submission" date="2021-02" db="EMBL/GenBank/DDBJ databases">
        <authorList>
            <person name="Nowell W R."/>
        </authorList>
    </citation>
    <scope>NUCLEOTIDE SEQUENCE</scope>
</reference>
<dbReference type="AlphaFoldDB" id="A0A816D041"/>
<keyword evidence="3" id="KW-1185">Reference proteome</keyword>
<dbReference type="Proteomes" id="UP000663828">
    <property type="component" value="Unassembled WGS sequence"/>
</dbReference>